<dbReference type="InterPro" id="IPR032799">
    <property type="entry name" value="TAXi_C"/>
</dbReference>
<dbReference type="EMBL" id="CM001218">
    <property type="protein sequence ID" value="AES65292.1"/>
    <property type="molecule type" value="Genomic_DNA"/>
</dbReference>
<accession>G7INK0</accession>
<evidence type="ECO:0000259" key="3">
    <source>
        <dbReference type="Pfam" id="PF14541"/>
    </source>
</evidence>
<dbReference type="ExpressionAtlas" id="G7INK0">
    <property type="expression patterns" value="differential"/>
</dbReference>
<dbReference type="OMA" id="NEFCMAL"/>
<dbReference type="GO" id="GO:0008233">
    <property type="term" value="F:peptidase activity"/>
    <property type="evidence" value="ECO:0007669"/>
    <property type="project" value="UniProtKB-KW"/>
</dbReference>
<protein>
    <submittedName>
        <fullName evidence="4">Aspartyl protease family protein, putative</fullName>
    </submittedName>
</protein>
<reference evidence="5" key="3">
    <citation type="submission" date="2015-04" db="UniProtKB">
        <authorList>
            <consortium name="EnsemblPlants"/>
        </authorList>
    </citation>
    <scope>IDENTIFICATION</scope>
    <source>
        <strain evidence="5">cv. Jemalong A17</strain>
    </source>
</reference>
<reference evidence="4 6" key="1">
    <citation type="journal article" date="2011" name="Nature">
        <title>The Medicago genome provides insight into the evolution of rhizobial symbioses.</title>
        <authorList>
            <person name="Young N.D."/>
            <person name="Debelle F."/>
            <person name="Oldroyd G.E."/>
            <person name="Geurts R."/>
            <person name="Cannon S.B."/>
            <person name="Udvardi M.K."/>
            <person name="Benedito V.A."/>
            <person name="Mayer K.F."/>
            <person name="Gouzy J."/>
            <person name="Schoof H."/>
            <person name="Van de Peer Y."/>
            <person name="Proost S."/>
            <person name="Cook D.R."/>
            <person name="Meyers B.C."/>
            <person name="Spannagl M."/>
            <person name="Cheung F."/>
            <person name="De Mita S."/>
            <person name="Krishnakumar V."/>
            <person name="Gundlach H."/>
            <person name="Zhou S."/>
            <person name="Mudge J."/>
            <person name="Bharti A.K."/>
            <person name="Murray J.D."/>
            <person name="Naoumkina M.A."/>
            <person name="Rosen B."/>
            <person name="Silverstein K.A."/>
            <person name="Tang H."/>
            <person name="Rombauts S."/>
            <person name="Zhao P.X."/>
            <person name="Zhou P."/>
            <person name="Barbe V."/>
            <person name="Bardou P."/>
            <person name="Bechner M."/>
            <person name="Bellec A."/>
            <person name="Berger A."/>
            <person name="Berges H."/>
            <person name="Bidwell S."/>
            <person name="Bisseling T."/>
            <person name="Choisne N."/>
            <person name="Couloux A."/>
            <person name="Denny R."/>
            <person name="Deshpande S."/>
            <person name="Dai X."/>
            <person name="Doyle J.J."/>
            <person name="Dudez A.M."/>
            <person name="Farmer A.D."/>
            <person name="Fouteau S."/>
            <person name="Franken C."/>
            <person name="Gibelin C."/>
            <person name="Gish J."/>
            <person name="Goldstein S."/>
            <person name="Gonzalez A.J."/>
            <person name="Green P.J."/>
            <person name="Hallab A."/>
            <person name="Hartog M."/>
            <person name="Hua A."/>
            <person name="Humphray S.J."/>
            <person name="Jeong D.H."/>
            <person name="Jing Y."/>
            <person name="Jocker A."/>
            <person name="Kenton S.M."/>
            <person name="Kim D.J."/>
            <person name="Klee K."/>
            <person name="Lai H."/>
            <person name="Lang C."/>
            <person name="Lin S."/>
            <person name="Macmil S.L."/>
            <person name="Magdelenat G."/>
            <person name="Matthews L."/>
            <person name="McCorrison J."/>
            <person name="Monaghan E.L."/>
            <person name="Mun J.H."/>
            <person name="Najar F.Z."/>
            <person name="Nicholson C."/>
            <person name="Noirot C."/>
            <person name="O'Bleness M."/>
            <person name="Paule C.R."/>
            <person name="Poulain J."/>
            <person name="Prion F."/>
            <person name="Qin B."/>
            <person name="Qu C."/>
            <person name="Retzel E.F."/>
            <person name="Riddle C."/>
            <person name="Sallet E."/>
            <person name="Samain S."/>
            <person name="Samson N."/>
            <person name="Sanders I."/>
            <person name="Saurat O."/>
            <person name="Scarpelli C."/>
            <person name="Schiex T."/>
            <person name="Segurens B."/>
            <person name="Severin A.J."/>
            <person name="Sherrier D.J."/>
            <person name="Shi R."/>
            <person name="Sims S."/>
            <person name="Singer S.R."/>
            <person name="Sinharoy S."/>
            <person name="Sterck L."/>
            <person name="Viollet A."/>
            <person name="Wang B.B."/>
            <person name="Wang K."/>
            <person name="Wang M."/>
            <person name="Wang X."/>
            <person name="Warfsmann J."/>
            <person name="Weissenbach J."/>
            <person name="White D.D."/>
            <person name="White J.D."/>
            <person name="Wiley G.B."/>
            <person name="Wincker P."/>
            <person name="Xing Y."/>
            <person name="Yang L."/>
            <person name="Yao Z."/>
            <person name="Ying F."/>
            <person name="Zhai J."/>
            <person name="Zhou L."/>
            <person name="Zuber A."/>
            <person name="Denarie J."/>
            <person name="Dixon R.A."/>
            <person name="May G.D."/>
            <person name="Schwartz D.C."/>
            <person name="Rogers J."/>
            <person name="Quetier F."/>
            <person name="Town C.D."/>
            <person name="Roe B.A."/>
        </authorList>
    </citation>
    <scope>NUCLEOTIDE SEQUENCE [LARGE SCALE GENOMIC DNA]</scope>
    <source>
        <strain evidence="4">A17</strain>
        <strain evidence="5 6">cv. Jemalong A17</strain>
    </source>
</reference>
<dbReference type="STRING" id="3880.G7INK0"/>
<dbReference type="SUPFAM" id="SSF50630">
    <property type="entry name" value="Acid proteases"/>
    <property type="match status" value="1"/>
</dbReference>
<dbReference type="EnsemblPlants" id="AES65292">
    <property type="protein sequence ID" value="AES65292"/>
    <property type="gene ID" value="MTR_2g037710"/>
</dbReference>
<dbReference type="AlphaFoldDB" id="G7INK0"/>
<evidence type="ECO:0000256" key="2">
    <source>
        <dbReference type="ARBA" id="ARBA00022801"/>
    </source>
</evidence>
<evidence type="ECO:0000256" key="1">
    <source>
        <dbReference type="ARBA" id="ARBA00022670"/>
    </source>
</evidence>
<dbReference type="Gene3D" id="2.40.70.10">
    <property type="entry name" value="Acid Proteases"/>
    <property type="match status" value="1"/>
</dbReference>
<dbReference type="PaxDb" id="3880-AES65292"/>
<gene>
    <name evidence="4" type="ordered locus">MTR_2g037710</name>
</gene>
<dbReference type="PANTHER" id="PTHR47967:SF14">
    <property type="entry name" value="EUKARYOTIC ASPARTYL PROTEASE FAMILY PROTEIN"/>
    <property type="match status" value="1"/>
</dbReference>
<dbReference type="eggNOG" id="KOG1339">
    <property type="taxonomic scope" value="Eukaryota"/>
</dbReference>
<dbReference type="GO" id="GO:0006508">
    <property type="term" value="P:proteolysis"/>
    <property type="evidence" value="ECO:0007669"/>
    <property type="project" value="UniProtKB-KW"/>
</dbReference>
<proteinExistence type="predicted"/>
<dbReference type="PANTHER" id="PTHR47967">
    <property type="entry name" value="OS07G0603500 PROTEIN-RELATED"/>
    <property type="match status" value="1"/>
</dbReference>
<keyword evidence="1 4" id="KW-0645">Protease</keyword>
<dbReference type="Proteomes" id="UP000002051">
    <property type="component" value="Chromosome 2"/>
</dbReference>
<keyword evidence="6" id="KW-1185">Reference proteome</keyword>
<feature type="domain" description="Xylanase inhibitor C-terminal" evidence="3">
    <location>
        <begin position="90"/>
        <end position="199"/>
    </location>
</feature>
<dbReference type="HOGENOM" id="CLU_1311786_0_0_1"/>
<sequence length="210" mass="23545">MVRSSPFKIRYVTDVVSLATQISKKFSYCMGSLTDKDYDYNQLILGEEAYLAGDTTPFQVYNGVNHVTMEGISIGQKSLDIAPGTFKMKNNVNDVYELLCKEVRNLFQRLKFQEVRLQGSPWALCYFGSVSRDLKGFPVVTFYFAGGAVIGLDTLNFFVQAKDDVFCMSVHPSHDLSVIGLLAQQSYNVGYDKDKGLIYIESIDCQLLSS</sequence>
<evidence type="ECO:0000313" key="5">
    <source>
        <dbReference type="EnsemblPlants" id="AES65292"/>
    </source>
</evidence>
<dbReference type="Pfam" id="PF14541">
    <property type="entry name" value="TAXi_C"/>
    <property type="match status" value="1"/>
</dbReference>
<evidence type="ECO:0000313" key="4">
    <source>
        <dbReference type="EMBL" id="AES65292.1"/>
    </source>
</evidence>
<organism evidence="4 6">
    <name type="scientific">Medicago truncatula</name>
    <name type="common">Barrel medic</name>
    <name type="synonym">Medicago tribuloides</name>
    <dbReference type="NCBI Taxonomy" id="3880"/>
    <lineage>
        <taxon>Eukaryota</taxon>
        <taxon>Viridiplantae</taxon>
        <taxon>Streptophyta</taxon>
        <taxon>Embryophyta</taxon>
        <taxon>Tracheophyta</taxon>
        <taxon>Spermatophyta</taxon>
        <taxon>Magnoliopsida</taxon>
        <taxon>eudicotyledons</taxon>
        <taxon>Gunneridae</taxon>
        <taxon>Pentapetalae</taxon>
        <taxon>rosids</taxon>
        <taxon>fabids</taxon>
        <taxon>Fabales</taxon>
        <taxon>Fabaceae</taxon>
        <taxon>Papilionoideae</taxon>
        <taxon>50 kb inversion clade</taxon>
        <taxon>NPAAA clade</taxon>
        <taxon>Hologalegina</taxon>
        <taxon>IRL clade</taxon>
        <taxon>Trifolieae</taxon>
        <taxon>Medicago</taxon>
    </lineage>
</organism>
<keyword evidence="2" id="KW-0378">Hydrolase</keyword>
<evidence type="ECO:0000313" key="6">
    <source>
        <dbReference type="Proteomes" id="UP000002051"/>
    </source>
</evidence>
<name>G7INK0_MEDTR</name>
<dbReference type="InterPro" id="IPR021109">
    <property type="entry name" value="Peptidase_aspartic_dom_sf"/>
</dbReference>
<dbReference type="InterPro" id="IPR051708">
    <property type="entry name" value="Plant_Aspart_Prot_A1"/>
</dbReference>
<reference evidence="4 6" key="2">
    <citation type="journal article" date="2014" name="BMC Genomics">
        <title>An improved genome release (version Mt4.0) for the model legume Medicago truncatula.</title>
        <authorList>
            <person name="Tang H."/>
            <person name="Krishnakumar V."/>
            <person name="Bidwell S."/>
            <person name="Rosen B."/>
            <person name="Chan A."/>
            <person name="Zhou S."/>
            <person name="Gentzbittel L."/>
            <person name="Childs K.L."/>
            <person name="Yandell M."/>
            <person name="Gundlach H."/>
            <person name="Mayer K.F."/>
            <person name="Schwartz D.C."/>
            <person name="Town C.D."/>
        </authorList>
    </citation>
    <scope>GENOME REANNOTATION</scope>
    <source>
        <strain evidence="5 6">cv. Jemalong A17</strain>
    </source>
</reference>